<accession>A0A0B2VFX5</accession>
<gene>
    <name evidence="1" type="ORF">Tcan_01942</name>
</gene>
<name>A0A0B2VFX5_TOXCA</name>
<dbReference type="AlphaFoldDB" id="A0A0B2VFX5"/>
<evidence type="ECO:0000313" key="1">
    <source>
        <dbReference type="EMBL" id="KHN80359.1"/>
    </source>
</evidence>
<evidence type="ECO:0000313" key="2">
    <source>
        <dbReference type="Proteomes" id="UP000031036"/>
    </source>
</evidence>
<reference evidence="1 2" key="1">
    <citation type="submission" date="2014-11" db="EMBL/GenBank/DDBJ databases">
        <title>Genetic blueprint of the zoonotic pathogen Toxocara canis.</title>
        <authorList>
            <person name="Zhu X.-Q."/>
            <person name="Korhonen P.K."/>
            <person name="Cai H."/>
            <person name="Young N.D."/>
            <person name="Nejsum P."/>
            <person name="von Samson-Himmelstjerna G."/>
            <person name="Boag P.R."/>
            <person name="Tan P."/>
            <person name="Li Q."/>
            <person name="Min J."/>
            <person name="Yang Y."/>
            <person name="Wang X."/>
            <person name="Fang X."/>
            <person name="Hall R.S."/>
            <person name="Hofmann A."/>
            <person name="Sternberg P.W."/>
            <person name="Jex A.R."/>
            <person name="Gasser R.B."/>
        </authorList>
    </citation>
    <scope>NUCLEOTIDE SEQUENCE [LARGE SCALE GENOMIC DNA]</scope>
    <source>
        <strain evidence="1">PN_DK_2014</strain>
    </source>
</reference>
<sequence>MLRSQTGAVTANSDYFVLGCPSLEEISRRSGTSFAPSKSSDTFDSRRAKFSVAFLMLNETSWKPKRLNHRIQILERQLSPYSALLQPFPDPPPPPRPLL</sequence>
<dbReference type="EMBL" id="JPKZ01001747">
    <property type="protein sequence ID" value="KHN80359.1"/>
    <property type="molecule type" value="Genomic_DNA"/>
</dbReference>
<keyword evidence="2" id="KW-1185">Reference proteome</keyword>
<dbReference type="Proteomes" id="UP000031036">
    <property type="component" value="Unassembled WGS sequence"/>
</dbReference>
<comment type="caution">
    <text evidence="1">The sequence shown here is derived from an EMBL/GenBank/DDBJ whole genome shotgun (WGS) entry which is preliminary data.</text>
</comment>
<organism evidence="1 2">
    <name type="scientific">Toxocara canis</name>
    <name type="common">Canine roundworm</name>
    <dbReference type="NCBI Taxonomy" id="6265"/>
    <lineage>
        <taxon>Eukaryota</taxon>
        <taxon>Metazoa</taxon>
        <taxon>Ecdysozoa</taxon>
        <taxon>Nematoda</taxon>
        <taxon>Chromadorea</taxon>
        <taxon>Rhabditida</taxon>
        <taxon>Spirurina</taxon>
        <taxon>Ascaridomorpha</taxon>
        <taxon>Ascaridoidea</taxon>
        <taxon>Toxocaridae</taxon>
        <taxon>Toxocara</taxon>
    </lineage>
</organism>
<protein>
    <submittedName>
        <fullName evidence="1">Uncharacterized protein</fullName>
    </submittedName>
</protein>
<proteinExistence type="predicted"/>